<keyword evidence="11" id="KW-1185">Reference proteome</keyword>
<comment type="function">
    <text evidence="8">Catalyzes the conversion of 2 pyruvate molecules into acetolactate in the first common step of the biosynthetic pathway of the branched-amino acids such as leucine, isoleucine, and valine.</text>
</comment>
<reference evidence="10 11" key="1">
    <citation type="submission" date="2020-08" db="EMBL/GenBank/DDBJ databases">
        <title>Genomic Encyclopedia of Type Strains, Phase IV (KMG-IV): sequencing the most valuable type-strain genomes for metagenomic binning, comparative biology and taxonomic classification.</title>
        <authorList>
            <person name="Goeker M."/>
        </authorList>
    </citation>
    <scope>NUCLEOTIDE SEQUENCE [LARGE SCALE GENOMIC DNA]</scope>
    <source>
        <strain evidence="10 11">DSM 24163</strain>
    </source>
</reference>
<evidence type="ECO:0000256" key="5">
    <source>
        <dbReference type="ARBA" id="ARBA00022605"/>
    </source>
</evidence>
<dbReference type="InterPro" id="IPR027271">
    <property type="entry name" value="Acetolactate_synth/TF_NikR_C"/>
</dbReference>
<dbReference type="RefSeq" id="WP_183959866.1">
    <property type="nucleotide sequence ID" value="NZ_JACHHP010000001.1"/>
</dbReference>
<dbReference type="Gene3D" id="3.30.70.1150">
    <property type="entry name" value="ACT-like. Chain A, domain 2"/>
    <property type="match status" value="1"/>
</dbReference>
<dbReference type="GO" id="GO:0003984">
    <property type="term" value="F:acetolactate synthase activity"/>
    <property type="evidence" value="ECO:0007669"/>
    <property type="project" value="UniProtKB-UniRule"/>
</dbReference>
<dbReference type="FunFam" id="3.30.70.260:FF:000001">
    <property type="entry name" value="Acetolactate synthase, small subunit"/>
    <property type="match status" value="1"/>
</dbReference>
<evidence type="ECO:0000256" key="7">
    <source>
        <dbReference type="ARBA" id="ARBA00048670"/>
    </source>
</evidence>
<dbReference type="GO" id="GO:0009097">
    <property type="term" value="P:isoleucine biosynthetic process"/>
    <property type="evidence" value="ECO:0007669"/>
    <property type="project" value="UniProtKB-UniRule"/>
</dbReference>
<name>A0A7W8FZM5_9GAMM</name>
<dbReference type="SUPFAM" id="SSF55021">
    <property type="entry name" value="ACT-like"/>
    <property type="match status" value="2"/>
</dbReference>
<keyword evidence="5 8" id="KW-0028">Amino-acid biosynthesis</keyword>
<dbReference type="UniPathway" id="UPA00047">
    <property type="reaction ID" value="UER00055"/>
</dbReference>
<comment type="catalytic activity">
    <reaction evidence="7 8">
        <text>2 pyruvate + H(+) = (2S)-2-acetolactate + CO2</text>
        <dbReference type="Rhea" id="RHEA:25249"/>
        <dbReference type="ChEBI" id="CHEBI:15361"/>
        <dbReference type="ChEBI" id="CHEBI:15378"/>
        <dbReference type="ChEBI" id="CHEBI:16526"/>
        <dbReference type="ChEBI" id="CHEBI:58476"/>
        <dbReference type="EC" id="2.2.1.6"/>
    </reaction>
</comment>
<dbReference type="EC" id="2.2.1.6" evidence="8"/>
<comment type="pathway">
    <text evidence="1 8">Amino-acid biosynthesis; L-isoleucine biosynthesis; L-isoleucine from 2-oxobutanoate: step 1/4.</text>
</comment>
<comment type="pathway">
    <text evidence="2 8">Amino-acid biosynthesis; L-valine biosynthesis; L-valine from pyruvate: step 1/4.</text>
</comment>
<dbReference type="Proteomes" id="UP000521199">
    <property type="component" value="Unassembled WGS sequence"/>
</dbReference>
<evidence type="ECO:0000256" key="2">
    <source>
        <dbReference type="ARBA" id="ARBA00005025"/>
    </source>
</evidence>
<sequence>MTTQPASAYFLVDDRPRPMRATLSVLVDNEAGALARVVGLFAGRGYNIESLTVGETDHQKHTSRITIVTSGTPEVIEQIKAQLGRLVPVHRVVDFSRDKAGVEREMALVKVAGTGDLRAEALRLGDVFRARVIDITHASFTFELTGTPVKIDAFVDLMVPLGLVELSRTGVVAISRGGEAT</sequence>
<dbReference type="GO" id="GO:1990610">
    <property type="term" value="F:acetolactate synthase regulator activity"/>
    <property type="evidence" value="ECO:0007669"/>
    <property type="project" value="UniProtKB-UniRule"/>
</dbReference>
<dbReference type="InterPro" id="IPR039557">
    <property type="entry name" value="AHAS_ACT"/>
</dbReference>
<dbReference type="PROSITE" id="PS51671">
    <property type="entry name" value="ACT"/>
    <property type="match status" value="1"/>
</dbReference>
<dbReference type="Pfam" id="PF22629">
    <property type="entry name" value="ACT_AHAS_ss"/>
    <property type="match status" value="1"/>
</dbReference>
<keyword evidence="8 10" id="KW-0808">Transferase</keyword>
<dbReference type="Gene3D" id="3.30.70.260">
    <property type="match status" value="1"/>
</dbReference>
<evidence type="ECO:0000256" key="1">
    <source>
        <dbReference type="ARBA" id="ARBA00004974"/>
    </source>
</evidence>
<evidence type="ECO:0000313" key="10">
    <source>
        <dbReference type="EMBL" id="MBB5207354.1"/>
    </source>
</evidence>
<gene>
    <name evidence="10" type="ORF">HNQ52_000870</name>
</gene>
<evidence type="ECO:0000256" key="4">
    <source>
        <dbReference type="ARBA" id="ARBA00011744"/>
    </source>
</evidence>
<dbReference type="GO" id="GO:0005829">
    <property type="term" value="C:cytosol"/>
    <property type="evidence" value="ECO:0007669"/>
    <property type="project" value="TreeGrafter"/>
</dbReference>
<dbReference type="GO" id="GO:0009099">
    <property type="term" value="P:L-valine biosynthetic process"/>
    <property type="evidence" value="ECO:0007669"/>
    <property type="project" value="UniProtKB-UniRule"/>
</dbReference>
<evidence type="ECO:0000313" key="11">
    <source>
        <dbReference type="Proteomes" id="UP000521199"/>
    </source>
</evidence>
<dbReference type="InterPro" id="IPR054480">
    <property type="entry name" value="AHAS_small-like_ACT"/>
</dbReference>
<comment type="caution">
    <text evidence="10">The sequence shown here is derived from an EMBL/GenBank/DDBJ whole genome shotgun (WGS) entry which is preliminary data.</text>
</comment>
<dbReference type="NCBIfam" id="TIGR00119">
    <property type="entry name" value="acolac_sm"/>
    <property type="match status" value="1"/>
</dbReference>
<organism evidence="10 11">
    <name type="scientific">Chiayiivirga flava</name>
    <dbReference type="NCBI Taxonomy" id="659595"/>
    <lineage>
        <taxon>Bacteria</taxon>
        <taxon>Pseudomonadati</taxon>
        <taxon>Pseudomonadota</taxon>
        <taxon>Gammaproteobacteria</taxon>
        <taxon>Lysobacterales</taxon>
        <taxon>Lysobacteraceae</taxon>
        <taxon>Chiayiivirga</taxon>
    </lineage>
</organism>
<dbReference type="NCBIfam" id="NF008864">
    <property type="entry name" value="PRK11895.1"/>
    <property type="match status" value="1"/>
</dbReference>
<dbReference type="AlphaFoldDB" id="A0A7W8FZM5"/>
<proteinExistence type="inferred from homology"/>
<dbReference type="Pfam" id="PF10369">
    <property type="entry name" value="ALS_ss_C"/>
    <property type="match status" value="1"/>
</dbReference>
<dbReference type="InterPro" id="IPR045865">
    <property type="entry name" value="ACT-like_dom_sf"/>
</dbReference>
<dbReference type="PANTHER" id="PTHR30239">
    <property type="entry name" value="ACETOLACTATE SYNTHASE SMALL SUBUNIT"/>
    <property type="match status" value="1"/>
</dbReference>
<dbReference type="UniPathway" id="UPA00049">
    <property type="reaction ID" value="UER00059"/>
</dbReference>
<dbReference type="PANTHER" id="PTHR30239:SF0">
    <property type="entry name" value="ACETOLACTATE SYNTHASE SMALL SUBUNIT 1, CHLOROPLASTIC"/>
    <property type="match status" value="1"/>
</dbReference>
<evidence type="ECO:0000256" key="8">
    <source>
        <dbReference type="RuleBase" id="RU368092"/>
    </source>
</evidence>
<protein>
    <recommendedName>
        <fullName evidence="8">Acetolactate synthase small subunit</fullName>
        <shortName evidence="8">AHAS</shortName>
        <shortName evidence="8">ALS</shortName>
        <ecNumber evidence="8">2.2.1.6</ecNumber>
    </recommendedName>
    <alternativeName>
        <fullName evidence="8">Acetohydroxy-acid synthase small subunit</fullName>
    </alternativeName>
</protein>
<comment type="similarity">
    <text evidence="3 8">Belongs to the acetolactate synthase small subunit family.</text>
</comment>
<comment type="subunit">
    <text evidence="4 8">Dimer of large and small chains.</text>
</comment>
<keyword evidence="6 8" id="KW-0100">Branched-chain amino acid biosynthesis</keyword>
<feature type="domain" description="ACT" evidence="9">
    <location>
        <begin position="22"/>
        <end position="97"/>
    </location>
</feature>
<evidence type="ECO:0000259" key="9">
    <source>
        <dbReference type="PROSITE" id="PS51671"/>
    </source>
</evidence>
<evidence type="ECO:0000256" key="3">
    <source>
        <dbReference type="ARBA" id="ARBA00006341"/>
    </source>
</evidence>
<evidence type="ECO:0000256" key="6">
    <source>
        <dbReference type="ARBA" id="ARBA00023304"/>
    </source>
</evidence>
<dbReference type="InterPro" id="IPR019455">
    <property type="entry name" value="Acetolactate_synth_ssu_C"/>
</dbReference>
<dbReference type="InterPro" id="IPR002912">
    <property type="entry name" value="ACT_dom"/>
</dbReference>
<dbReference type="EMBL" id="JACHHP010000001">
    <property type="protein sequence ID" value="MBB5207354.1"/>
    <property type="molecule type" value="Genomic_DNA"/>
</dbReference>
<accession>A0A7W8FZM5</accession>
<dbReference type="CDD" id="cd04878">
    <property type="entry name" value="ACT_AHAS"/>
    <property type="match status" value="1"/>
</dbReference>
<dbReference type="InterPro" id="IPR004789">
    <property type="entry name" value="Acetalactate_synth_ssu"/>
</dbReference>